<dbReference type="SUPFAM" id="SSF49303">
    <property type="entry name" value="beta-Galactosidase/glucuronidase domain"/>
    <property type="match status" value="1"/>
</dbReference>
<dbReference type="Proteomes" id="UP000824179">
    <property type="component" value="Unassembled WGS sequence"/>
</dbReference>
<dbReference type="Pfam" id="PF02836">
    <property type="entry name" value="Glyco_hydro_2_C"/>
    <property type="match status" value="1"/>
</dbReference>
<dbReference type="GO" id="GO:0005975">
    <property type="term" value="P:carbohydrate metabolic process"/>
    <property type="evidence" value="ECO:0007669"/>
    <property type="project" value="InterPro"/>
</dbReference>
<dbReference type="PANTHER" id="PTHR42732:SF2">
    <property type="entry name" value="BETA-MANNOSIDASE"/>
    <property type="match status" value="1"/>
</dbReference>
<dbReference type="Gene3D" id="3.20.20.80">
    <property type="entry name" value="Glycosidases"/>
    <property type="match status" value="1"/>
</dbReference>
<keyword evidence="2 6" id="KW-0378">Hydrolase</keyword>
<dbReference type="InterPro" id="IPR017853">
    <property type="entry name" value="GH"/>
</dbReference>
<sequence>MIFEPAFSGGELPLEEYPRPQFKRESYLPLNGLWDYAFSASSQPPTAYDGKIVVPYSPESELSGVNRQLRPDEYLHYRRTFELPEGFNRGRVLINFGACDQCCTVLCNGSPAGRHEGGYLPFALDITDLLRDGQNELNVVVTDDASSHIYGRGKQSYSAGGIWYTAISGIWQSVWLESVPKVYLKGLKLVPDSACGTLTVSCGTQGGEGEIDYEVFDGEKPVAAGRGVPSGQECVLDVSACKKWSPDCPELYKIVITCGADRVESYFGLRSFGVGERGGMHCFTLNGEPIFQSGLLDQGYWGKGIYTSETNRGMYNCLRQVKVLGFNMLRKHIKVEPLLWYYYCDILGIIVWQDMLNGGERYKQYRINLGPFINLRLNDKNFESMGRGDPKSRAQYMAEAEGTIECLFNCVSICLWTPFNEGWGQFDSLAVCEHLRGLDPTRLYDHASGWQDMGGGDVCSRHIYFKKVRLKNDKRRVLALTEFGGYSFSDKNSGKKVFSYRNFASAQDYMKAFERLYMRQVVPAIKKDGLAAAVYTQLADVEGEINGIFTADWRCKGPAEDFCRINAALYAAFDLVFKV</sequence>
<reference evidence="6" key="1">
    <citation type="submission" date="2020-10" db="EMBL/GenBank/DDBJ databases">
        <authorList>
            <person name="Gilroy R."/>
        </authorList>
    </citation>
    <scope>NUCLEOTIDE SEQUENCE</scope>
    <source>
        <strain evidence="6">ChiW25-3613</strain>
    </source>
</reference>
<reference evidence="6" key="2">
    <citation type="journal article" date="2021" name="PeerJ">
        <title>Extensive microbial diversity within the chicken gut microbiome revealed by metagenomics and culture.</title>
        <authorList>
            <person name="Gilroy R."/>
            <person name="Ravi A."/>
            <person name="Getino M."/>
            <person name="Pursley I."/>
            <person name="Horton D.L."/>
            <person name="Alikhan N.F."/>
            <person name="Baker D."/>
            <person name="Gharbi K."/>
            <person name="Hall N."/>
            <person name="Watson M."/>
            <person name="Adriaenssens E.M."/>
            <person name="Foster-Nyarko E."/>
            <person name="Jarju S."/>
            <person name="Secka A."/>
            <person name="Antonio M."/>
            <person name="Oren A."/>
            <person name="Chaudhuri R.R."/>
            <person name="La Ragione R."/>
            <person name="Hildebrand F."/>
            <person name="Pallen M.J."/>
        </authorList>
    </citation>
    <scope>NUCLEOTIDE SEQUENCE</scope>
    <source>
        <strain evidence="6">ChiW25-3613</strain>
    </source>
</reference>
<keyword evidence="3" id="KW-0326">Glycosidase</keyword>
<dbReference type="EMBL" id="DVHB01000054">
    <property type="protein sequence ID" value="HIR39316.1"/>
    <property type="molecule type" value="Genomic_DNA"/>
</dbReference>
<dbReference type="GO" id="GO:0004553">
    <property type="term" value="F:hydrolase activity, hydrolyzing O-glycosyl compounds"/>
    <property type="evidence" value="ECO:0007669"/>
    <property type="project" value="InterPro"/>
</dbReference>
<proteinExistence type="inferred from homology"/>
<dbReference type="InterPro" id="IPR006104">
    <property type="entry name" value="Glyco_hydro_2_N"/>
</dbReference>
<dbReference type="AlphaFoldDB" id="A0A9D1DAX4"/>
<dbReference type="Pfam" id="PF02837">
    <property type="entry name" value="Glyco_hydro_2_N"/>
    <property type="match status" value="1"/>
</dbReference>
<evidence type="ECO:0000256" key="2">
    <source>
        <dbReference type="ARBA" id="ARBA00022801"/>
    </source>
</evidence>
<evidence type="ECO:0000313" key="6">
    <source>
        <dbReference type="EMBL" id="HIR39316.1"/>
    </source>
</evidence>
<evidence type="ECO:0000259" key="4">
    <source>
        <dbReference type="Pfam" id="PF02836"/>
    </source>
</evidence>
<evidence type="ECO:0000256" key="3">
    <source>
        <dbReference type="ARBA" id="ARBA00023295"/>
    </source>
</evidence>
<dbReference type="InterPro" id="IPR051913">
    <property type="entry name" value="GH2_Domain-Containing"/>
</dbReference>
<feature type="domain" description="Glycoside hydrolase family 2 catalytic" evidence="4">
    <location>
        <begin position="314"/>
        <end position="449"/>
    </location>
</feature>
<comment type="similarity">
    <text evidence="1">Belongs to the glycosyl hydrolase 2 family.</text>
</comment>
<dbReference type="InterPro" id="IPR006103">
    <property type="entry name" value="Glyco_hydro_2_cat"/>
</dbReference>
<evidence type="ECO:0000313" key="7">
    <source>
        <dbReference type="Proteomes" id="UP000824179"/>
    </source>
</evidence>
<dbReference type="SUPFAM" id="SSF49785">
    <property type="entry name" value="Galactose-binding domain-like"/>
    <property type="match status" value="1"/>
</dbReference>
<accession>A0A9D1DAX4</accession>
<dbReference type="InterPro" id="IPR008979">
    <property type="entry name" value="Galactose-bd-like_sf"/>
</dbReference>
<name>A0A9D1DAX4_9FIRM</name>
<organism evidence="6 7">
    <name type="scientific">Candidatus Coproplasma stercoripullorum</name>
    <dbReference type="NCBI Taxonomy" id="2840751"/>
    <lineage>
        <taxon>Bacteria</taxon>
        <taxon>Bacillati</taxon>
        <taxon>Bacillota</taxon>
        <taxon>Clostridia</taxon>
        <taxon>Eubacteriales</taxon>
        <taxon>Candidatus Coproplasma</taxon>
    </lineage>
</organism>
<comment type="caution">
    <text evidence="6">The sequence shown here is derived from an EMBL/GenBank/DDBJ whole genome shotgun (WGS) entry which is preliminary data.</text>
</comment>
<dbReference type="PANTHER" id="PTHR42732">
    <property type="entry name" value="BETA-GALACTOSIDASE"/>
    <property type="match status" value="1"/>
</dbReference>
<evidence type="ECO:0000259" key="5">
    <source>
        <dbReference type="Pfam" id="PF02837"/>
    </source>
</evidence>
<dbReference type="Gene3D" id="2.60.120.260">
    <property type="entry name" value="Galactose-binding domain-like"/>
    <property type="match status" value="1"/>
</dbReference>
<dbReference type="InterPro" id="IPR036156">
    <property type="entry name" value="Beta-gal/glucu_dom_sf"/>
</dbReference>
<gene>
    <name evidence="6" type="ORF">IAB90_02935</name>
</gene>
<evidence type="ECO:0000256" key="1">
    <source>
        <dbReference type="ARBA" id="ARBA00007401"/>
    </source>
</evidence>
<dbReference type="InterPro" id="IPR013783">
    <property type="entry name" value="Ig-like_fold"/>
</dbReference>
<feature type="domain" description="Glycosyl hydrolases family 2 sugar binding" evidence="5">
    <location>
        <begin position="76"/>
        <end position="176"/>
    </location>
</feature>
<dbReference type="SUPFAM" id="SSF51445">
    <property type="entry name" value="(Trans)glycosidases"/>
    <property type="match status" value="1"/>
</dbReference>
<protein>
    <submittedName>
        <fullName evidence="6">Glycoside hydrolase family 2</fullName>
    </submittedName>
</protein>
<dbReference type="Gene3D" id="2.60.40.10">
    <property type="entry name" value="Immunoglobulins"/>
    <property type="match status" value="1"/>
</dbReference>